<evidence type="ECO:0000256" key="3">
    <source>
        <dbReference type="ARBA" id="ARBA00022679"/>
    </source>
</evidence>
<keyword evidence="9" id="KW-1185">Reference proteome</keyword>
<dbReference type="PRINTS" id="PR00105">
    <property type="entry name" value="C5METTRFRASE"/>
</dbReference>
<dbReference type="InterPro" id="IPR029063">
    <property type="entry name" value="SAM-dependent_MTases_sf"/>
</dbReference>
<reference evidence="9" key="1">
    <citation type="journal article" date="2023" name="Commun. Biol.">
        <title>Genome analysis of Parmales, the sister group of diatoms, reveals the evolutionary specialization of diatoms from phago-mixotrophs to photoautotrophs.</title>
        <authorList>
            <person name="Ban H."/>
            <person name="Sato S."/>
            <person name="Yoshikawa S."/>
            <person name="Yamada K."/>
            <person name="Nakamura Y."/>
            <person name="Ichinomiya M."/>
            <person name="Sato N."/>
            <person name="Blanc-Mathieu R."/>
            <person name="Endo H."/>
            <person name="Kuwata A."/>
            <person name="Ogata H."/>
        </authorList>
    </citation>
    <scope>NUCLEOTIDE SEQUENCE [LARGE SCALE GENOMIC DNA]</scope>
    <source>
        <strain evidence="9">NIES 3699</strain>
    </source>
</reference>
<dbReference type="GO" id="GO:0005634">
    <property type="term" value="C:nucleus"/>
    <property type="evidence" value="ECO:0007669"/>
    <property type="project" value="TreeGrafter"/>
</dbReference>
<sequence>MLRGVMIMFLLLQLALADRSCRLSVASAGFVGPASPLRRLNRRHLARGVSAAGATTRGPTSVRDGYPVAEVAGGNDHRGIPVGAVMIAAAEVENLRGQLERSLRPPISSLGCKVDLSLRGVEPLEVELANDDGGGGIKRPKQLLLVHLPTAAAAALDDGACRRGKELMDFLKARGATYLPGLRRPRTLRGATKKRRGAHIVEVAPTSRRAAANSNATAAFTFTELFAGIGGFRLGLEELGGRCVVANEIDPYAAATYSRHFESDQKHESMIEADILDICARTDVPKDVDVLTAGFPCQPFTSRGSQAGLADDRGLLYREVVRMLRGSRPKTFVLENVLGLVRLGGGGGGRGKSKERGEAGSVLSHMLEAFEGCGYKVSWNVCNGRHWGPQQRERVFIVGTRIDLGCSREFQWDWYDELRGGVRDGERPVSSTLVVRDILEPPDAASVRECELTTGQWEKVRALHADTNPMGIARARIDLDAKSPTLISSYRRIGSLTSKYVFEERDGTSRDRPRFLTPRECCRIMGFPEDFAVPSAAVDGDEIVGHFYAGIGNAVIPPVVSAVGEELMKVLDSAVSRSSAYY</sequence>
<evidence type="ECO:0000256" key="6">
    <source>
        <dbReference type="RuleBase" id="RU000416"/>
    </source>
</evidence>
<proteinExistence type="inferred from homology"/>
<evidence type="ECO:0000256" key="5">
    <source>
        <dbReference type="PROSITE-ProRule" id="PRU01016"/>
    </source>
</evidence>
<evidence type="ECO:0000313" key="9">
    <source>
        <dbReference type="Proteomes" id="UP001165160"/>
    </source>
</evidence>
<feature type="active site" evidence="5">
    <location>
        <position position="297"/>
    </location>
</feature>
<dbReference type="Proteomes" id="UP001165160">
    <property type="component" value="Unassembled WGS sequence"/>
</dbReference>
<keyword evidence="3 5" id="KW-0808">Transferase</keyword>
<organism evidence="8 9">
    <name type="scientific">Triparma verrucosa</name>
    <dbReference type="NCBI Taxonomy" id="1606542"/>
    <lineage>
        <taxon>Eukaryota</taxon>
        <taxon>Sar</taxon>
        <taxon>Stramenopiles</taxon>
        <taxon>Ochrophyta</taxon>
        <taxon>Bolidophyceae</taxon>
        <taxon>Parmales</taxon>
        <taxon>Triparmaceae</taxon>
        <taxon>Triparma</taxon>
    </lineage>
</organism>
<name>A0A9W7FHV4_9STRA</name>
<dbReference type="PROSITE" id="PS51679">
    <property type="entry name" value="SAM_MT_C5"/>
    <property type="match status" value="1"/>
</dbReference>
<feature type="signal peptide" evidence="7">
    <location>
        <begin position="1"/>
        <end position="17"/>
    </location>
</feature>
<evidence type="ECO:0000256" key="2">
    <source>
        <dbReference type="ARBA" id="ARBA00022603"/>
    </source>
</evidence>
<keyword evidence="7" id="KW-0732">Signal</keyword>
<dbReference type="GO" id="GO:0003886">
    <property type="term" value="F:DNA (cytosine-5-)-methyltransferase activity"/>
    <property type="evidence" value="ECO:0007669"/>
    <property type="project" value="UniProtKB-EC"/>
</dbReference>
<dbReference type="GO" id="GO:0003677">
    <property type="term" value="F:DNA binding"/>
    <property type="evidence" value="ECO:0007669"/>
    <property type="project" value="TreeGrafter"/>
</dbReference>
<protein>
    <recommendedName>
        <fullName evidence="1">DNA (cytosine-5-)-methyltransferase</fullName>
        <ecNumber evidence="1">2.1.1.37</ecNumber>
    </recommendedName>
</protein>
<dbReference type="GO" id="GO:0032259">
    <property type="term" value="P:methylation"/>
    <property type="evidence" value="ECO:0007669"/>
    <property type="project" value="UniProtKB-KW"/>
</dbReference>
<dbReference type="SUPFAM" id="SSF53335">
    <property type="entry name" value="S-adenosyl-L-methionine-dependent methyltransferases"/>
    <property type="match status" value="1"/>
</dbReference>
<dbReference type="Gene3D" id="3.90.120.10">
    <property type="entry name" value="DNA Methylase, subunit A, domain 2"/>
    <property type="match status" value="1"/>
</dbReference>
<dbReference type="InterPro" id="IPR050390">
    <property type="entry name" value="C5-Methyltransferase"/>
</dbReference>
<dbReference type="Pfam" id="PF00145">
    <property type="entry name" value="DNA_methylase"/>
    <property type="match status" value="1"/>
</dbReference>
<evidence type="ECO:0000256" key="7">
    <source>
        <dbReference type="SAM" id="SignalP"/>
    </source>
</evidence>
<keyword evidence="2 5" id="KW-0489">Methyltransferase</keyword>
<dbReference type="InterPro" id="IPR001525">
    <property type="entry name" value="C5_MeTfrase"/>
</dbReference>
<dbReference type="GO" id="GO:0044027">
    <property type="term" value="P:negative regulation of gene expression via chromosomal CpG island methylation"/>
    <property type="evidence" value="ECO:0007669"/>
    <property type="project" value="TreeGrafter"/>
</dbReference>
<dbReference type="NCBIfam" id="TIGR00675">
    <property type="entry name" value="dcm"/>
    <property type="match status" value="1"/>
</dbReference>
<dbReference type="PANTHER" id="PTHR10629:SF52">
    <property type="entry name" value="DNA (CYTOSINE-5)-METHYLTRANSFERASE 1"/>
    <property type="match status" value="1"/>
</dbReference>
<evidence type="ECO:0000256" key="1">
    <source>
        <dbReference type="ARBA" id="ARBA00011975"/>
    </source>
</evidence>
<dbReference type="Gene3D" id="3.40.50.150">
    <property type="entry name" value="Vaccinia Virus protein VP39"/>
    <property type="match status" value="1"/>
</dbReference>
<comment type="similarity">
    <text evidence="5 6">Belongs to the class I-like SAM-binding methyltransferase superfamily. C5-methyltransferase family.</text>
</comment>
<dbReference type="AlphaFoldDB" id="A0A9W7FHV4"/>
<dbReference type="EC" id="2.1.1.37" evidence="1"/>
<gene>
    <name evidence="8" type="ORF">TrVE_jg1665</name>
</gene>
<feature type="chain" id="PRO_5040748446" description="DNA (cytosine-5-)-methyltransferase" evidence="7">
    <location>
        <begin position="18"/>
        <end position="582"/>
    </location>
</feature>
<evidence type="ECO:0000313" key="8">
    <source>
        <dbReference type="EMBL" id="GMI12697.1"/>
    </source>
</evidence>
<keyword evidence="4 5" id="KW-0949">S-adenosyl-L-methionine</keyword>
<dbReference type="PANTHER" id="PTHR10629">
    <property type="entry name" value="CYTOSINE-SPECIFIC METHYLTRANSFERASE"/>
    <property type="match status" value="1"/>
</dbReference>
<accession>A0A9W7FHV4</accession>
<dbReference type="EMBL" id="BRXX01000451">
    <property type="protein sequence ID" value="GMI12697.1"/>
    <property type="molecule type" value="Genomic_DNA"/>
</dbReference>
<evidence type="ECO:0000256" key="4">
    <source>
        <dbReference type="ARBA" id="ARBA00022691"/>
    </source>
</evidence>
<comment type="caution">
    <text evidence="8">The sequence shown here is derived from an EMBL/GenBank/DDBJ whole genome shotgun (WGS) entry which is preliminary data.</text>
</comment>